<feature type="transmembrane region" description="Helical" evidence="9">
    <location>
        <begin position="65"/>
        <end position="87"/>
    </location>
</feature>
<evidence type="ECO:0000256" key="1">
    <source>
        <dbReference type="ARBA" id="ARBA00004429"/>
    </source>
</evidence>
<dbReference type="EMBL" id="NVUS01000012">
    <property type="protein sequence ID" value="PCJ00409.1"/>
    <property type="molecule type" value="Genomic_DNA"/>
</dbReference>
<evidence type="ECO:0000256" key="4">
    <source>
        <dbReference type="ARBA" id="ARBA00022519"/>
    </source>
</evidence>
<evidence type="ECO:0000313" key="11">
    <source>
        <dbReference type="EMBL" id="PCJ00409.1"/>
    </source>
</evidence>
<feature type="transmembrane region" description="Helical" evidence="9">
    <location>
        <begin position="158"/>
        <end position="180"/>
    </location>
</feature>
<feature type="domain" description="Tripartite ATP-independent periplasmic transporters DctQ component" evidence="10">
    <location>
        <begin position="46"/>
        <end position="184"/>
    </location>
</feature>
<keyword evidence="3" id="KW-1003">Cell membrane</keyword>
<comment type="subcellular location">
    <subcellularLocation>
        <location evidence="1 9">Cell inner membrane</location>
        <topology evidence="1 9">Multi-pass membrane protein</topology>
    </subcellularLocation>
</comment>
<keyword evidence="2 9" id="KW-0813">Transport</keyword>
<keyword evidence="5 9" id="KW-0812">Transmembrane</keyword>
<evidence type="ECO:0000256" key="9">
    <source>
        <dbReference type="RuleBase" id="RU369079"/>
    </source>
</evidence>
<proteinExistence type="inferred from homology"/>
<evidence type="ECO:0000256" key="3">
    <source>
        <dbReference type="ARBA" id="ARBA00022475"/>
    </source>
</evidence>
<dbReference type="PANTHER" id="PTHR35011">
    <property type="entry name" value="2,3-DIKETO-L-GULONATE TRAP TRANSPORTER SMALL PERMEASE PROTEIN YIAM"/>
    <property type="match status" value="1"/>
</dbReference>
<dbReference type="AlphaFoldDB" id="A0A2A4YZU9"/>
<dbReference type="GO" id="GO:0022857">
    <property type="term" value="F:transmembrane transporter activity"/>
    <property type="evidence" value="ECO:0007669"/>
    <property type="project" value="UniProtKB-UniRule"/>
</dbReference>
<organism evidence="11">
    <name type="scientific">OCS116 cluster bacterium</name>
    <dbReference type="NCBI Taxonomy" id="2030921"/>
    <lineage>
        <taxon>Bacteria</taxon>
        <taxon>Pseudomonadati</taxon>
        <taxon>Pseudomonadota</taxon>
        <taxon>Alphaproteobacteria</taxon>
        <taxon>OCS116 cluster</taxon>
    </lineage>
</organism>
<evidence type="ECO:0000256" key="6">
    <source>
        <dbReference type="ARBA" id="ARBA00022989"/>
    </source>
</evidence>
<feature type="transmembrane region" description="Helical" evidence="9">
    <location>
        <begin position="37"/>
        <end position="59"/>
    </location>
</feature>
<sequence>MDDKPVADLGKVVAAPVEQNEDNKSGVERGIIKFGNVLALLFLASVLISVYEVVARFVFNSPTIWVHETTSFFVAICLVFGGLYCYIENKHIRIDIVYEVVPTRVKFALDVFVEIAQLTFFIALSYASWIMAEKSWFNPLGDLRLEESGSAFRFPSPALIKAFIFICLIFMAVFSLKRLISLFRKTNKMKDAAL</sequence>
<gene>
    <name evidence="11" type="ORF">COB13_10355</name>
</gene>
<evidence type="ECO:0000256" key="7">
    <source>
        <dbReference type="ARBA" id="ARBA00023136"/>
    </source>
</evidence>
<feature type="transmembrane region" description="Helical" evidence="9">
    <location>
        <begin position="107"/>
        <end position="132"/>
    </location>
</feature>
<comment type="caution">
    <text evidence="11">The sequence shown here is derived from an EMBL/GenBank/DDBJ whole genome shotgun (WGS) entry which is preliminary data.</text>
</comment>
<dbReference type="InterPro" id="IPR007387">
    <property type="entry name" value="TRAP_DctQ"/>
</dbReference>
<evidence type="ECO:0000256" key="8">
    <source>
        <dbReference type="ARBA" id="ARBA00038436"/>
    </source>
</evidence>
<accession>A0A2A4YZU9</accession>
<comment type="similarity">
    <text evidence="8 9">Belongs to the TRAP transporter small permease family.</text>
</comment>
<reference evidence="11" key="2">
    <citation type="journal article" date="2018" name="ISME J.">
        <title>A dynamic microbial community with high functional redundancy inhabits the cold, oxic subseafloor aquifer.</title>
        <authorList>
            <person name="Tully B.J."/>
            <person name="Wheat C.G."/>
            <person name="Glazer B.T."/>
            <person name="Huber J.A."/>
        </authorList>
    </citation>
    <scope>NUCLEOTIDE SEQUENCE</scope>
    <source>
        <strain evidence="11">NORP83</strain>
    </source>
</reference>
<keyword evidence="4 9" id="KW-0997">Cell inner membrane</keyword>
<protein>
    <recommendedName>
        <fullName evidence="9">TRAP transporter small permease protein</fullName>
    </recommendedName>
</protein>
<keyword evidence="6 9" id="KW-1133">Transmembrane helix</keyword>
<dbReference type="InterPro" id="IPR055348">
    <property type="entry name" value="DctQ"/>
</dbReference>
<keyword evidence="7 9" id="KW-0472">Membrane</keyword>
<dbReference type="GO" id="GO:0005886">
    <property type="term" value="C:plasma membrane"/>
    <property type="evidence" value="ECO:0007669"/>
    <property type="project" value="UniProtKB-SubCell"/>
</dbReference>
<reference key="1">
    <citation type="submission" date="2017-08" db="EMBL/GenBank/DDBJ databases">
        <title>A dynamic microbial community with high functional redundancy inhabits the cold, oxic subseafloor aquifer.</title>
        <authorList>
            <person name="Tully B.J."/>
            <person name="Wheat C.G."/>
            <person name="Glazer B.T."/>
            <person name="Huber J.A."/>
        </authorList>
    </citation>
    <scope>NUCLEOTIDE SEQUENCE [LARGE SCALE GENOMIC DNA]</scope>
</reference>
<comment type="function">
    <text evidence="9">Part of the tripartite ATP-independent periplasmic (TRAP) transport system.</text>
</comment>
<dbReference type="Pfam" id="PF04290">
    <property type="entry name" value="DctQ"/>
    <property type="match status" value="1"/>
</dbReference>
<comment type="subunit">
    <text evidence="9">The complex comprises the extracytoplasmic solute receptor protein and the two transmembrane proteins.</text>
</comment>
<evidence type="ECO:0000259" key="10">
    <source>
        <dbReference type="Pfam" id="PF04290"/>
    </source>
</evidence>
<evidence type="ECO:0000256" key="2">
    <source>
        <dbReference type="ARBA" id="ARBA00022448"/>
    </source>
</evidence>
<name>A0A2A4YZU9_9PROT</name>
<evidence type="ECO:0000256" key="5">
    <source>
        <dbReference type="ARBA" id="ARBA00022692"/>
    </source>
</evidence>